<dbReference type="AlphaFoldDB" id="A0A820NQL2"/>
<evidence type="ECO:0000313" key="2">
    <source>
        <dbReference type="EMBL" id="CAF4392307.1"/>
    </source>
</evidence>
<dbReference type="Proteomes" id="UP000663868">
    <property type="component" value="Unassembled WGS sequence"/>
</dbReference>
<name>A0A820NQL2_9BILA</name>
<sequence>EIMGLAFPLGKSKPLTRVKVDVSDDDDSDENISLKQQSKHDIASL</sequence>
<proteinExistence type="predicted"/>
<feature type="region of interest" description="Disordered" evidence="1">
    <location>
        <begin position="21"/>
        <end position="45"/>
    </location>
</feature>
<accession>A0A820NQL2</accession>
<comment type="caution">
    <text evidence="2">The sequence shown here is derived from an EMBL/GenBank/DDBJ whole genome shotgun (WGS) entry which is preliminary data.</text>
</comment>
<evidence type="ECO:0000256" key="1">
    <source>
        <dbReference type="SAM" id="MobiDB-lite"/>
    </source>
</evidence>
<organism evidence="2 3">
    <name type="scientific">Adineta steineri</name>
    <dbReference type="NCBI Taxonomy" id="433720"/>
    <lineage>
        <taxon>Eukaryota</taxon>
        <taxon>Metazoa</taxon>
        <taxon>Spiralia</taxon>
        <taxon>Gnathifera</taxon>
        <taxon>Rotifera</taxon>
        <taxon>Eurotatoria</taxon>
        <taxon>Bdelloidea</taxon>
        <taxon>Adinetida</taxon>
        <taxon>Adinetidae</taxon>
        <taxon>Adineta</taxon>
    </lineage>
</organism>
<feature type="non-terminal residue" evidence="2">
    <location>
        <position position="45"/>
    </location>
</feature>
<evidence type="ECO:0000313" key="3">
    <source>
        <dbReference type="Proteomes" id="UP000663868"/>
    </source>
</evidence>
<reference evidence="2" key="1">
    <citation type="submission" date="2021-02" db="EMBL/GenBank/DDBJ databases">
        <authorList>
            <person name="Nowell W R."/>
        </authorList>
    </citation>
    <scope>NUCLEOTIDE SEQUENCE</scope>
</reference>
<dbReference type="EMBL" id="CAJOBB010023337">
    <property type="protein sequence ID" value="CAF4392307.1"/>
    <property type="molecule type" value="Genomic_DNA"/>
</dbReference>
<protein>
    <submittedName>
        <fullName evidence="2">Uncharacterized protein</fullName>
    </submittedName>
</protein>
<gene>
    <name evidence="2" type="ORF">KXQ929_LOCUS50535</name>
</gene>